<accession>A0A0N4W915</accession>
<dbReference type="EMBL" id="UZAF01016539">
    <property type="protein sequence ID" value="VDO29889.1"/>
    <property type="molecule type" value="Genomic_DNA"/>
</dbReference>
<gene>
    <name evidence="1" type="ORF">HPLM_LOCUS6739</name>
</gene>
<dbReference type="Proteomes" id="UP000268014">
    <property type="component" value="Unassembled WGS sequence"/>
</dbReference>
<organism evidence="3">
    <name type="scientific">Haemonchus placei</name>
    <name type="common">Barber's pole worm</name>
    <dbReference type="NCBI Taxonomy" id="6290"/>
    <lineage>
        <taxon>Eukaryota</taxon>
        <taxon>Metazoa</taxon>
        <taxon>Ecdysozoa</taxon>
        <taxon>Nematoda</taxon>
        <taxon>Chromadorea</taxon>
        <taxon>Rhabditida</taxon>
        <taxon>Rhabditina</taxon>
        <taxon>Rhabditomorpha</taxon>
        <taxon>Strongyloidea</taxon>
        <taxon>Trichostrongylidae</taxon>
        <taxon>Haemonchus</taxon>
    </lineage>
</organism>
<evidence type="ECO:0000313" key="3">
    <source>
        <dbReference type="WBParaSite" id="HPLM_0000674701-mRNA-1"/>
    </source>
</evidence>
<sequence>MRGEGIHIEATSNKLEKISRISLHGGNMRATYSNTKKFAFNRSTFIGDTPMNEGQFLTVSSISHAIKKVLQTEGRGRIREHFLKWTDRNKFK</sequence>
<reference evidence="3" key="1">
    <citation type="submission" date="2017-02" db="UniProtKB">
        <authorList>
            <consortium name="WormBaseParasite"/>
        </authorList>
    </citation>
    <scope>IDENTIFICATION</scope>
</reference>
<dbReference type="WBParaSite" id="HPLM_0000674701-mRNA-1">
    <property type="protein sequence ID" value="HPLM_0000674701-mRNA-1"/>
    <property type="gene ID" value="HPLM_0000674701"/>
</dbReference>
<protein>
    <submittedName>
        <fullName evidence="1 3">Uncharacterized protein</fullName>
    </submittedName>
</protein>
<reference evidence="1 2" key="2">
    <citation type="submission" date="2018-11" db="EMBL/GenBank/DDBJ databases">
        <authorList>
            <consortium name="Pathogen Informatics"/>
        </authorList>
    </citation>
    <scope>NUCLEOTIDE SEQUENCE [LARGE SCALE GENOMIC DNA]</scope>
    <source>
        <strain evidence="1 2">MHpl1</strain>
    </source>
</reference>
<evidence type="ECO:0000313" key="1">
    <source>
        <dbReference type="EMBL" id="VDO29889.1"/>
    </source>
</evidence>
<proteinExistence type="predicted"/>
<name>A0A0N4W915_HAEPC</name>
<dbReference type="AlphaFoldDB" id="A0A0N4W915"/>
<keyword evidence="2" id="KW-1185">Reference proteome</keyword>
<evidence type="ECO:0000313" key="2">
    <source>
        <dbReference type="Proteomes" id="UP000268014"/>
    </source>
</evidence>